<evidence type="ECO:0008006" key="3">
    <source>
        <dbReference type="Google" id="ProtNLM"/>
    </source>
</evidence>
<reference evidence="1 2" key="1">
    <citation type="journal article" date="2021" name="Int. J. Syst. Evol. Microbiol.">
        <title>Reticulibacter mediterranei gen. nov., sp. nov., within the new family Reticulibacteraceae fam. nov., and Ktedonospora formicarum gen. nov., sp. nov., Ktedonobacter robiniae sp. nov., Dictyobacter formicarum sp. nov. and Dictyobacter arantiisoli sp. nov., belonging to the class Ktedonobacteria.</title>
        <authorList>
            <person name="Yabe S."/>
            <person name="Zheng Y."/>
            <person name="Wang C.M."/>
            <person name="Sakai Y."/>
            <person name="Abe K."/>
            <person name="Yokota A."/>
            <person name="Donadio S."/>
            <person name="Cavaletti L."/>
            <person name="Monciardini P."/>
        </authorList>
    </citation>
    <scope>NUCLEOTIDE SEQUENCE [LARGE SCALE GENOMIC DNA]</scope>
    <source>
        <strain evidence="1 2">SOSP1-30</strain>
    </source>
</reference>
<name>A0ABQ3UYC3_9CHLR</name>
<dbReference type="EMBL" id="BNJG01000002">
    <property type="protein sequence ID" value="GHO57706.1"/>
    <property type="molecule type" value="Genomic_DNA"/>
</dbReference>
<dbReference type="Proteomes" id="UP000654345">
    <property type="component" value="Unassembled WGS sequence"/>
</dbReference>
<sequence>MQHNEPRPMPINIFFCYAREDEVWLNKLKAHLISPCGEANRELE</sequence>
<keyword evidence="2" id="KW-1185">Reference proteome</keyword>
<evidence type="ECO:0000313" key="2">
    <source>
        <dbReference type="Proteomes" id="UP000654345"/>
    </source>
</evidence>
<proteinExistence type="predicted"/>
<evidence type="ECO:0000313" key="1">
    <source>
        <dbReference type="EMBL" id="GHO57706.1"/>
    </source>
</evidence>
<organism evidence="1 2">
    <name type="scientific">Ktedonobacter robiniae</name>
    <dbReference type="NCBI Taxonomy" id="2778365"/>
    <lineage>
        <taxon>Bacteria</taxon>
        <taxon>Bacillati</taxon>
        <taxon>Chloroflexota</taxon>
        <taxon>Ktedonobacteria</taxon>
        <taxon>Ktedonobacterales</taxon>
        <taxon>Ktedonobacteraceae</taxon>
        <taxon>Ktedonobacter</taxon>
    </lineage>
</organism>
<protein>
    <recommendedName>
        <fullName evidence="3">TIR domain-containing protein</fullName>
    </recommendedName>
</protein>
<gene>
    <name evidence="1" type="ORF">KSB_61810</name>
</gene>
<accession>A0ABQ3UYC3</accession>
<comment type="caution">
    <text evidence="1">The sequence shown here is derived from an EMBL/GenBank/DDBJ whole genome shotgun (WGS) entry which is preliminary data.</text>
</comment>